<reference evidence="1 2" key="1">
    <citation type="submission" date="2018-08" db="EMBL/GenBank/DDBJ databases">
        <title>Actinomadura jelena sp. nov., a novel Actinomycete isolated from soil in Chad.</title>
        <authorList>
            <person name="Shi L."/>
        </authorList>
    </citation>
    <scope>NUCLEOTIDE SEQUENCE [LARGE SCALE GENOMIC DNA]</scope>
    <source>
        <strain evidence="1 2">NEAU-G17</strain>
    </source>
</reference>
<comment type="caution">
    <text evidence="1">The sequence shown here is derived from an EMBL/GenBank/DDBJ whole genome shotgun (WGS) entry which is preliminary data.</text>
</comment>
<organism evidence="1 2">
    <name type="scientific">Actinomadura logoneensis</name>
    <dbReference type="NCBI Taxonomy" id="2293572"/>
    <lineage>
        <taxon>Bacteria</taxon>
        <taxon>Bacillati</taxon>
        <taxon>Actinomycetota</taxon>
        <taxon>Actinomycetes</taxon>
        <taxon>Streptosporangiales</taxon>
        <taxon>Thermomonosporaceae</taxon>
        <taxon>Actinomadura</taxon>
    </lineage>
</organism>
<keyword evidence="2" id="KW-1185">Reference proteome</keyword>
<dbReference type="AlphaFoldDB" id="A0A372JRF4"/>
<sequence length="433" mass="47660">MADRALPTWAIRLRTLREAHGWGLFETARRLFAACGVQNPPPTKVKSLARQVTRHERGQVVPTVWADVYALVYGLPDSTLILPSPRTVEAQSDGDEDDVRRRELLQHTTALVAGTAAAPALAVLSEAWQASQPKVTGSTVSRAMLDDWAGAYAIHAQGYVRNPPALVLAGLARDWAEMAPHLAKPQPDVVKRDLAHTSARLARLIAGTVLQLGDRRMAGRWWITARSLADASGDRLLASYTRSWEVTSRVTGPDEDPRELLGLAAQARRLAGRRPTATLLYATAVEAEVLAFQSRHRDAQTMMRHAERVFETIPASDPAGTREELLRFDQVLVLGLSGSADRVEEPWQAARRYYGTETHLYNAAQLDLYRLAAHAQQDPVEVSRQALSLLTGLPAECRIDRVALPAAQVVRALPEGARDLPAAQELWELISHR</sequence>
<proteinExistence type="predicted"/>
<name>A0A372JRF4_9ACTN</name>
<evidence type="ECO:0000313" key="1">
    <source>
        <dbReference type="EMBL" id="RFU41938.1"/>
    </source>
</evidence>
<dbReference type="Proteomes" id="UP000261811">
    <property type="component" value="Unassembled WGS sequence"/>
</dbReference>
<accession>A0A372JRF4</accession>
<dbReference type="RefSeq" id="WP_117357040.1">
    <property type="nucleotide sequence ID" value="NZ_QURH01000177.1"/>
</dbReference>
<evidence type="ECO:0008006" key="3">
    <source>
        <dbReference type="Google" id="ProtNLM"/>
    </source>
</evidence>
<protein>
    <recommendedName>
        <fullName evidence="3">XRE family transcriptional regulator</fullName>
    </recommendedName>
</protein>
<dbReference type="OrthoDB" id="3449038at2"/>
<evidence type="ECO:0000313" key="2">
    <source>
        <dbReference type="Proteomes" id="UP000261811"/>
    </source>
</evidence>
<gene>
    <name evidence="1" type="ORF">DZF91_09145</name>
</gene>
<dbReference type="EMBL" id="QURH01000177">
    <property type="protein sequence ID" value="RFU41938.1"/>
    <property type="molecule type" value="Genomic_DNA"/>
</dbReference>